<dbReference type="PANTHER" id="PTHR12398">
    <property type="entry name" value="PROTEIN PHOSPHATASE INHIBITOR"/>
    <property type="match status" value="1"/>
</dbReference>
<dbReference type="AlphaFoldDB" id="A0AA39ZBW9"/>
<name>A0AA39ZBW9_9PEZI</name>
<feature type="compositionally biased region" description="Acidic residues" evidence="1">
    <location>
        <begin position="374"/>
        <end position="388"/>
    </location>
</feature>
<feature type="non-terminal residue" evidence="2">
    <location>
        <position position="409"/>
    </location>
</feature>
<feature type="region of interest" description="Disordered" evidence="1">
    <location>
        <begin position="169"/>
        <end position="348"/>
    </location>
</feature>
<feature type="region of interest" description="Disordered" evidence="1">
    <location>
        <begin position="1"/>
        <end position="35"/>
    </location>
</feature>
<feature type="compositionally biased region" description="Acidic residues" evidence="1">
    <location>
        <begin position="241"/>
        <end position="252"/>
    </location>
</feature>
<evidence type="ECO:0000313" key="3">
    <source>
        <dbReference type="Proteomes" id="UP001174997"/>
    </source>
</evidence>
<feature type="compositionally biased region" description="Basic and acidic residues" evidence="1">
    <location>
        <begin position="1"/>
        <end position="10"/>
    </location>
</feature>
<dbReference type="Gene3D" id="6.10.250.1050">
    <property type="match status" value="1"/>
</dbReference>
<comment type="caution">
    <text evidence="2">The sequence shown here is derived from an EMBL/GenBank/DDBJ whole genome shotgun (WGS) entry which is preliminary data.</text>
</comment>
<dbReference type="Proteomes" id="UP001174997">
    <property type="component" value="Unassembled WGS sequence"/>
</dbReference>
<organism evidence="2 3">
    <name type="scientific">Cercophora samala</name>
    <dbReference type="NCBI Taxonomy" id="330535"/>
    <lineage>
        <taxon>Eukaryota</taxon>
        <taxon>Fungi</taxon>
        <taxon>Dikarya</taxon>
        <taxon>Ascomycota</taxon>
        <taxon>Pezizomycotina</taxon>
        <taxon>Sordariomycetes</taxon>
        <taxon>Sordariomycetidae</taxon>
        <taxon>Sordariales</taxon>
        <taxon>Lasiosphaeriaceae</taxon>
        <taxon>Cercophora</taxon>
    </lineage>
</organism>
<feature type="region of interest" description="Disordered" evidence="1">
    <location>
        <begin position="366"/>
        <end position="409"/>
    </location>
</feature>
<dbReference type="GO" id="GO:0009966">
    <property type="term" value="P:regulation of signal transduction"/>
    <property type="evidence" value="ECO:0007669"/>
    <property type="project" value="InterPro"/>
</dbReference>
<evidence type="ECO:0000313" key="2">
    <source>
        <dbReference type="EMBL" id="KAK0668086.1"/>
    </source>
</evidence>
<evidence type="ECO:0008006" key="4">
    <source>
        <dbReference type="Google" id="ProtNLM"/>
    </source>
</evidence>
<feature type="region of interest" description="Disordered" evidence="1">
    <location>
        <begin position="76"/>
        <end position="155"/>
    </location>
</feature>
<protein>
    <recommendedName>
        <fullName evidence="4">Glc8 protein</fullName>
    </recommendedName>
</protein>
<keyword evidence="3" id="KW-1185">Reference proteome</keyword>
<dbReference type="InterPro" id="IPR007062">
    <property type="entry name" value="PPI-2"/>
</dbReference>
<gene>
    <name evidence="2" type="ORF">QBC41DRAFT_129105</name>
</gene>
<evidence type="ECO:0000256" key="1">
    <source>
        <dbReference type="SAM" id="MobiDB-lite"/>
    </source>
</evidence>
<feature type="compositionally biased region" description="Low complexity" evidence="1">
    <location>
        <begin position="101"/>
        <end position="112"/>
    </location>
</feature>
<dbReference type="EMBL" id="JAULSY010000062">
    <property type="protein sequence ID" value="KAK0668086.1"/>
    <property type="molecule type" value="Genomic_DNA"/>
</dbReference>
<reference evidence="2" key="1">
    <citation type="submission" date="2023-06" db="EMBL/GenBank/DDBJ databases">
        <title>Genome-scale phylogeny and comparative genomics of the fungal order Sordariales.</title>
        <authorList>
            <consortium name="Lawrence Berkeley National Laboratory"/>
            <person name="Hensen N."/>
            <person name="Bonometti L."/>
            <person name="Westerberg I."/>
            <person name="Brannstrom I.O."/>
            <person name="Guillou S."/>
            <person name="Cros-Aarteil S."/>
            <person name="Calhoun S."/>
            <person name="Haridas S."/>
            <person name="Kuo A."/>
            <person name="Mondo S."/>
            <person name="Pangilinan J."/>
            <person name="Riley R."/>
            <person name="Labutti K."/>
            <person name="Andreopoulos B."/>
            <person name="Lipzen A."/>
            <person name="Chen C."/>
            <person name="Yanf M."/>
            <person name="Daum C."/>
            <person name="Ng V."/>
            <person name="Clum A."/>
            <person name="Steindorff A."/>
            <person name="Ohm R."/>
            <person name="Martin F."/>
            <person name="Silar P."/>
            <person name="Natvig D."/>
            <person name="Lalanne C."/>
            <person name="Gautier V."/>
            <person name="Ament-Velasquez S.L."/>
            <person name="Kruys A."/>
            <person name="Hutchinson M.I."/>
            <person name="Powell A.J."/>
            <person name="Barry K."/>
            <person name="Miller A.N."/>
            <person name="Grigoriev I.V."/>
            <person name="Debuchy R."/>
            <person name="Gladieux P."/>
            <person name="Thoren M.H."/>
            <person name="Johannesson H."/>
        </authorList>
    </citation>
    <scope>NUCLEOTIDE SEQUENCE</scope>
    <source>
        <strain evidence="2">CBS 307.81</strain>
    </source>
</reference>
<sequence length="409" mass="44281">GVWSGRETHTHTAPHSTLTKDLAAADDPAEAEGSPHLLRATPLPVCHCLLPTAHYLTRSQSPVKDNPSVCFHSGSLSAPSLSRSPSPSSSPTKILNGKQYPTMSTSPTSHAPPSHDTRRPKGILKNSYRGSPPISPVDQPAPSFPHSHTPDHPLTPKEAKELTIVNTQYNAGHRRSSSAAGSRPGVFRARTPSSAHGGDPEEQSQRLKWDEANLYLTEQERTATMKINEPKTPYAKHYDPAEDPSDDEDVDMPEPLNPDGIDLDRVDGVPTTHHGSKRKTGTSGAPGATEDDIPGLSLGEPEEEVPEHEFGDLASKRPRAVHVDSNGSTHDTDGEEYLVGLSAEEREKHRKFEELRKKHYEMKNVASLLGHPEDLEDADEAEDDEDNGEDKKLPPVPAVPSTATKGGLS</sequence>
<feature type="compositionally biased region" description="Low complexity" evidence="1">
    <location>
        <begin position="76"/>
        <end position="91"/>
    </location>
</feature>
<dbReference type="GO" id="GO:0004864">
    <property type="term" value="F:protein phosphatase inhibitor activity"/>
    <property type="evidence" value="ECO:0007669"/>
    <property type="project" value="InterPro"/>
</dbReference>
<dbReference type="PANTHER" id="PTHR12398:SF20">
    <property type="entry name" value="PROTEIN PHOSPHATASE 1 REGULATORY INHIBITOR SUBUNIT 2"/>
    <property type="match status" value="1"/>
</dbReference>
<proteinExistence type="predicted"/>
<accession>A0AA39ZBW9</accession>
<dbReference type="Pfam" id="PF04979">
    <property type="entry name" value="IPP-2"/>
    <property type="match status" value="1"/>
</dbReference>